<dbReference type="AlphaFoldDB" id="A0A328BBZ5"/>
<name>A0A328BBZ5_9CAUL</name>
<keyword evidence="6" id="KW-1185">Reference proteome</keyword>
<dbReference type="Gene3D" id="3.30.565.10">
    <property type="entry name" value="Histidine kinase-like ATPase, C-terminal domain"/>
    <property type="match status" value="1"/>
</dbReference>
<dbReference type="EMBL" id="QFYS01000006">
    <property type="protein sequence ID" value="RAK64259.1"/>
    <property type="molecule type" value="Genomic_DNA"/>
</dbReference>
<keyword evidence="2" id="KW-0902">Two-component regulatory system</keyword>
<dbReference type="InterPro" id="IPR036890">
    <property type="entry name" value="HATPase_C_sf"/>
</dbReference>
<dbReference type="RefSeq" id="WP_111276646.1">
    <property type="nucleotide sequence ID" value="NZ_QFYS01000006.1"/>
</dbReference>
<dbReference type="GO" id="GO:0000160">
    <property type="term" value="P:phosphorelay signal transduction system"/>
    <property type="evidence" value="ECO:0007669"/>
    <property type="project" value="InterPro"/>
</dbReference>
<keyword evidence="1 3" id="KW-0597">Phosphoprotein</keyword>
<dbReference type="SUPFAM" id="SSF55874">
    <property type="entry name" value="ATPase domain of HSP90 chaperone/DNA topoisomerase II/histidine kinase"/>
    <property type="match status" value="1"/>
</dbReference>
<comment type="caution">
    <text evidence="5">The sequence shown here is derived from an EMBL/GenBank/DDBJ whole genome shotgun (WGS) entry which is preliminary data.</text>
</comment>
<reference evidence="5 6" key="1">
    <citation type="submission" date="2018-05" db="EMBL/GenBank/DDBJ databases">
        <authorList>
            <person name="Lanie J.A."/>
            <person name="Ng W.-L."/>
            <person name="Kazmierczak K.M."/>
            <person name="Andrzejewski T.M."/>
            <person name="Davidsen T.M."/>
            <person name="Wayne K.J."/>
            <person name="Tettelin H."/>
            <person name="Glass J.I."/>
            <person name="Rusch D."/>
            <person name="Podicherti R."/>
            <person name="Tsui H.-C.T."/>
            <person name="Winkler M.E."/>
        </authorList>
    </citation>
    <scope>NUCLEOTIDE SEQUENCE [LARGE SCALE GENOMIC DNA]</scope>
    <source>
        <strain evidence="5 6">BUT-10</strain>
    </source>
</reference>
<dbReference type="Proteomes" id="UP000249524">
    <property type="component" value="Unassembled WGS sequence"/>
</dbReference>
<dbReference type="PANTHER" id="PTHR45339:SF1">
    <property type="entry name" value="HYBRID SIGNAL TRANSDUCTION HISTIDINE KINASE J"/>
    <property type="match status" value="1"/>
</dbReference>
<dbReference type="SUPFAM" id="SSF52172">
    <property type="entry name" value="CheY-like"/>
    <property type="match status" value="1"/>
</dbReference>
<dbReference type="PROSITE" id="PS50110">
    <property type="entry name" value="RESPONSE_REGULATORY"/>
    <property type="match status" value="1"/>
</dbReference>
<keyword evidence="5" id="KW-0418">Kinase</keyword>
<feature type="modified residue" description="4-aspartylphosphate" evidence="3">
    <location>
        <position position="291"/>
    </location>
</feature>
<keyword evidence="5" id="KW-0808">Transferase</keyword>
<dbReference type="InterPro" id="IPR001789">
    <property type="entry name" value="Sig_transdc_resp-reg_receiver"/>
</dbReference>
<evidence type="ECO:0000256" key="3">
    <source>
        <dbReference type="PROSITE-ProRule" id="PRU00169"/>
    </source>
</evidence>
<dbReference type="OrthoDB" id="9801651at2"/>
<organism evidence="5 6">
    <name type="scientific">Phenylobacterium kunshanense</name>
    <dbReference type="NCBI Taxonomy" id="1445034"/>
    <lineage>
        <taxon>Bacteria</taxon>
        <taxon>Pseudomonadati</taxon>
        <taxon>Pseudomonadota</taxon>
        <taxon>Alphaproteobacteria</taxon>
        <taxon>Caulobacterales</taxon>
        <taxon>Caulobacteraceae</taxon>
        <taxon>Phenylobacterium</taxon>
    </lineage>
</organism>
<accession>A0A328BBZ5</accession>
<gene>
    <name evidence="5" type="ORF">DJ019_13855</name>
</gene>
<dbReference type="Gene3D" id="3.40.50.2300">
    <property type="match status" value="1"/>
</dbReference>
<evidence type="ECO:0000256" key="1">
    <source>
        <dbReference type="ARBA" id="ARBA00022553"/>
    </source>
</evidence>
<evidence type="ECO:0000256" key="2">
    <source>
        <dbReference type="ARBA" id="ARBA00023012"/>
    </source>
</evidence>
<proteinExistence type="predicted"/>
<dbReference type="PANTHER" id="PTHR45339">
    <property type="entry name" value="HYBRID SIGNAL TRANSDUCTION HISTIDINE KINASE J"/>
    <property type="match status" value="1"/>
</dbReference>
<evidence type="ECO:0000313" key="6">
    <source>
        <dbReference type="Proteomes" id="UP000249524"/>
    </source>
</evidence>
<dbReference type="InterPro" id="IPR011006">
    <property type="entry name" value="CheY-like_superfamily"/>
</dbReference>
<protein>
    <submittedName>
        <fullName evidence="5">Hybrid sensor histidine kinase/response regulator</fullName>
    </submittedName>
</protein>
<evidence type="ECO:0000313" key="5">
    <source>
        <dbReference type="EMBL" id="RAK64259.1"/>
    </source>
</evidence>
<dbReference type="SMART" id="SM00448">
    <property type="entry name" value="REC"/>
    <property type="match status" value="1"/>
</dbReference>
<dbReference type="GO" id="GO:0016301">
    <property type="term" value="F:kinase activity"/>
    <property type="evidence" value="ECO:0007669"/>
    <property type="project" value="UniProtKB-KW"/>
</dbReference>
<sequence>MSLPEFFFDRVTADIRQQMDGVLALTEQLARQRLTVDGEACVASVAEAAASVRRMVDAALDLRTVAQNGLELQVEPVRLRDVMDEIHERWQPRAASAGVTLLVSYDGDPEAAAMADRKRLLQIFDGFIGEAVGAQGRGAVEAGLHVQAADGRVRLEGRVRGPRGSSWDDQDVEGRVRGIEARLGLEVALDALLARHLLTSMDGRVSNVANAGASDTAAFHILLAPIPETVEAPAEDTGRAAHILVVDDNATNRMVAQSLVEMFDCTSEAAEDGEAAVEAARTGRFDLILMDIRMPRMDGVAATRAIRALPGPVGATPIIALTANADPDDAEAYLAAGMNGVVEKPMKPEHLLTALQQALDPEGAAAAA</sequence>
<feature type="domain" description="Response regulatory" evidence="4">
    <location>
        <begin position="242"/>
        <end position="359"/>
    </location>
</feature>
<evidence type="ECO:0000259" key="4">
    <source>
        <dbReference type="PROSITE" id="PS50110"/>
    </source>
</evidence>
<dbReference type="CDD" id="cd17546">
    <property type="entry name" value="REC_hyHK_CKI1_RcsC-like"/>
    <property type="match status" value="1"/>
</dbReference>
<dbReference type="Pfam" id="PF00072">
    <property type="entry name" value="Response_reg"/>
    <property type="match status" value="1"/>
</dbReference>